<reference evidence="1 2" key="1">
    <citation type="submission" date="2015-10" db="EMBL/GenBank/DDBJ databases">
        <title>Transcriptomic analysis of a linuron degrading triple-species bacterial consortium.</title>
        <authorList>
            <person name="Albers P."/>
        </authorList>
    </citation>
    <scope>NUCLEOTIDE SEQUENCE [LARGE SCALE GENOMIC DNA]</scope>
    <source>
        <strain evidence="1 2">WDL6</strain>
    </source>
</reference>
<comment type="caution">
    <text evidence="1">The sequence shown here is derived from an EMBL/GenBank/DDBJ whole genome shotgun (WGS) entry which is preliminary data.</text>
</comment>
<gene>
    <name evidence="1" type="ORF">APY04_3375</name>
</gene>
<dbReference type="STRING" id="121290.APY04_3375"/>
<accession>A0A125NTS7</accession>
<evidence type="ECO:0000313" key="2">
    <source>
        <dbReference type="Proteomes" id="UP000059074"/>
    </source>
</evidence>
<evidence type="ECO:0008006" key="3">
    <source>
        <dbReference type="Google" id="ProtNLM"/>
    </source>
</evidence>
<organism evidence="1 2">
    <name type="scientific">Hyphomicrobium sulfonivorans</name>
    <dbReference type="NCBI Taxonomy" id="121290"/>
    <lineage>
        <taxon>Bacteria</taxon>
        <taxon>Pseudomonadati</taxon>
        <taxon>Pseudomonadota</taxon>
        <taxon>Alphaproteobacteria</taxon>
        <taxon>Hyphomicrobiales</taxon>
        <taxon>Hyphomicrobiaceae</taxon>
        <taxon>Hyphomicrobium</taxon>
    </lineage>
</organism>
<proteinExistence type="predicted"/>
<sequence length="196" mass="19927">MSLAGCGISSITSGLGGGMFGGGSSSQTTGATGVSEEQLLSAAKSDGGTGAPVGEVAHGCPRLSISPHGGHLTIYENGRAGDGLAIMHRGEITKTARECHIEPGRVTVRYGFSGRVLLGPRGHAGNVRLPINVVVTDAKRARISGDSVSVDASVAVDNPIGYFSTVRSVTFDIPEGTRPGEYEVFVGFDQNAQGAG</sequence>
<name>A0A125NTS7_HYPSL</name>
<dbReference type="AlphaFoldDB" id="A0A125NTS7"/>
<dbReference type="EMBL" id="LMTR01000093">
    <property type="protein sequence ID" value="KWT64363.1"/>
    <property type="molecule type" value="Genomic_DNA"/>
</dbReference>
<dbReference type="PATRIC" id="fig|121290.4.peg.808"/>
<evidence type="ECO:0000313" key="1">
    <source>
        <dbReference type="EMBL" id="KWT64363.1"/>
    </source>
</evidence>
<keyword evidence="2" id="KW-1185">Reference proteome</keyword>
<protein>
    <recommendedName>
        <fullName evidence="3">Lipoprotein</fullName>
    </recommendedName>
</protein>
<dbReference type="Proteomes" id="UP000059074">
    <property type="component" value="Unassembled WGS sequence"/>
</dbReference>